<keyword evidence="3" id="KW-1185">Reference proteome</keyword>
<evidence type="ECO:0000313" key="2">
    <source>
        <dbReference type="EMBL" id="CAG9606877.1"/>
    </source>
</evidence>
<dbReference type="Proteomes" id="UP000789845">
    <property type="component" value="Unassembled WGS sequence"/>
</dbReference>
<gene>
    <name evidence="2" type="ORF">NEOCIP111885_00565</name>
</gene>
<keyword evidence="1" id="KW-1133">Transmembrane helix</keyword>
<proteinExistence type="predicted"/>
<keyword evidence="1" id="KW-0812">Transmembrane</keyword>
<accession>A0A9C7G7D7</accession>
<dbReference type="AlphaFoldDB" id="A0A9C7G7D7"/>
<organism evidence="2 3">
    <name type="scientific">Pseudoneobacillus rhizosphaerae</name>
    <dbReference type="NCBI Taxonomy" id="2880968"/>
    <lineage>
        <taxon>Bacteria</taxon>
        <taxon>Bacillati</taxon>
        <taxon>Bacillota</taxon>
        <taxon>Bacilli</taxon>
        <taxon>Bacillales</taxon>
        <taxon>Bacillaceae</taxon>
        <taxon>Pseudoneobacillus</taxon>
    </lineage>
</organism>
<protein>
    <recommendedName>
        <fullName evidence="4">DUF4030 domain-containing protein</fullName>
    </recommendedName>
</protein>
<sequence length="373" mass="42973">MAYKNEDFQSLNDLQIPHSLNTFIKELPDRYENGEIDQQIEVQMGKDWSRFSQNARKVNRKFSNKVVYFSIVIAATFCLFIGAAFVSPSVARIAAAIPYLHLVFDKKIEAKPLISEINDALYENNYSFSNIVVSVNNTKQEVTVAVLDTEEYFNNVKEPLHSLVEEVTKRNHKHFTVTMINDPETGKLFKDTMQNPSEEDQELEQVSAIVEEVLQLYGYSKGGLGVRLGRIDLENIPNTETRVEEIKTDIIKALRNEKKGEYEVKVHLYDQKAREREGKFMPIYHTIHEGLSAKTEFYQFDSVGYSSKKDYFYMEVRTTVASTYKDIEGVVNKLASTIQEFLDSAEIQQQIQNEPYKIVIISTDKKELKVIQN</sequence>
<evidence type="ECO:0000256" key="1">
    <source>
        <dbReference type="SAM" id="Phobius"/>
    </source>
</evidence>
<keyword evidence="1" id="KW-0472">Membrane</keyword>
<feature type="transmembrane region" description="Helical" evidence="1">
    <location>
        <begin position="66"/>
        <end position="86"/>
    </location>
</feature>
<reference evidence="2" key="1">
    <citation type="submission" date="2021-10" db="EMBL/GenBank/DDBJ databases">
        <authorList>
            <person name="Criscuolo A."/>
        </authorList>
    </citation>
    <scope>NUCLEOTIDE SEQUENCE</scope>
    <source>
        <strain evidence="2">CIP111885</strain>
    </source>
</reference>
<name>A0A9C7G7D7_9BACI</name>
<comment type="caution">
    <text evidence="2">The sequence shown here is derived from an EMBL/GenBank/DDBJ whole genome shotgun (WGS) entry which is preliminary data.</text>
</comment>
<dbReference type="RefSeq" id="WP_230495157.1">
    <property type="nucleotide sequence ID" value="NZ_CAKJTG010000003.1"/>
</dbReference>
<evidence type="ECO:0008006" key="4">
    <source>
        <dbReference type="Google" id="ProtNLM"/>
    </source>
</evidence>
<dbReference type="EMBL" id="CAKJTG010000003">
    <property type="protein sequence ID" value="CAG9606877.1"/>
    <property type="molecule type" value="Genomic_DNA"/>
</dbReference>
<evidence type="ECO:0000313" key="3">
    <source>
        <dbReference type="Proteomes" id="UP000789845"/>
    </source>
</evidence>